<keyword evidence="3" id="KW-1185">Reference proteome</keyword>
<dbReference type="Pfam" id="PF01425">
    <property type="entry name" value="Amidase"/>
    <property type="match status" value="1"/>
</dbReference>
<evidence type="ECO:0000313" key="2">
    <source>
        <dbReference type="EMBL" id="WSE32511.1"/>
    </source>
</evidence>
<gene>
    <name evidence="2" type="ORF">VSH64_10385</name>
</gene>
<sequence length="476" mass="49004">MTITDRPAAVHELGVAEAAEAVRTGALTARAYAAGLLDRAERLAGLNAFITLDPEGVLRAAETADEDRAAGAEGPLLGVPLGVKDSALTRGLPTTFGNSALRGFVPTRDAQVVTAVKNAGALVFGKTNLAEMSFGVTGLNAHHGQVLNPHRPAHVSGGSSSGSAAAVAAGIVPAALAGDTIGSIRIPAALCGVVGFKPSRGRWPGDGVAPVSTTLDSTGVIARSVADCALVDGVVTGAVPGTRPVRGVRLGYSPRHLAGADPEVASAFDRALGRLEDAGARLVEVELGEDFFELAESATWPIFFHETLPSVREFLRLNDIPVTFEQIAAGLGEHVKARWDKLVVPGAPNAVDHASYRAALDTLRPALAGRYRHRVFRHADALLFPTTLCAAPPIEHQWEYPVGTQTVTDLFLARTTHPTNCAGLPGLTVPMGTTAGGLPLGLELDGAFGTDRALLAVAAGVEDVLGRAAPPAGLPS</sequence>
<proteinExistence type="predicted"/>
<protein>
    <submittedName>
        <fullName evidence="2">Amidase family protein</fullName>
    </submittedName>
</protein>
<dbReference type="PANTHER" id="PTHR11895">
    <property type="entry name" value="TRANSAMIDASE"/>
    <property type="match status" value="1"/>
</dbReference>
<organism evidence="2 3">
    <name type="scientific">Amycolatopsis rhabdoformis</name>
    <dbReference type="NCBI Taxonomy" id="1448059"/>
    <lineage>
        <taxon>Bacteria</taxon>
        <taxon>Bacillati</taxon>
        <taxon>Actinomycetota</taxon>
        <taxon>Actinomycetes</taxon>
        <taxon>Pseudonocardiales</taxon>
        <taxon>Pseudonocardiaceae</taxon>
        <taxon>Amycolatopsis</taxon>
    </lineage>
</organism>
<dbReference type="Gene3D" id="3.90.1300.10">
    <property type="entry name" value="Amidase signature (AS) domain"/>
    <property type="match status" value="1"/>
</dbReference>
<evidence type="ECO:0000259" key="1">
    <source>
        <dbReference type="Pfam" id="PF01425"/>
    </source>
</evidence>
<evidence type="ECO:0000313" key="3">
    <source>
        <dbReference type="Proteomes" id="UP001330812"/>
    </source>
</evidence>
<reference evidence="2 3" key="1">
    <citation type="journal article" date="2015" name="Int. J. Syst. Evol. Microbiol.">
        <title>Amycolatopsis rhabdoformis sp. nov., an actinomycete isolated from a tropical forest soil.</title>
        <authorList>
            <person name="Souza W.R."/>
            <person name="Silva R.E."/>
            <person name="Goodfellow M."/>
            <person name="Busarakam K."/>
            <person name="Figueiro F.S."/>
            <person name="Ferreira D."/>
            <person name="Rodrigues-Filho E."/>
            <person name="Moraes L.A.B."/>
            <person name="Zucchi T.D."/>
        </authorList>
    </citation>
    <scope>NUCLEOTIDE SEQUENCE [LARGE SCALE GENOMIC DNA]</scope>
    <source>
        <strain evidence="2 3">NCIMB 14900</strain>
    </source>
</reference>
<name>A0ABZ1IEJ5_9PSEU</name>
<dbReference type="InterPro" id="IPR036928">
    <property type="entry name" value="AS_sf"/>
</dbReference>
<dbReference type="SUPFAM" id="SSF75304">
    <property type="entry name" value="Amidase signature (AS) enzymes"/>
    <property type="match status" value="1"/>
</dbReference>
<dbReference type="Proteomes" id="UP001330812">
    <property type="component" value="Chromosome"/>
</dbReference>
<dbReference type="PANTHER" id="PTHR11895:SF151">
    <property type="entry name" value="GLUTAMYL-TRNA(GLN) AMIDOTRANSFERASE SUBUNIT A"/>
    <property type="match status" value="1"/>
</dbReference>
<dbReference type="InterPro" id="IPR000120">
    <property type="entry name" value="Amidase"/>
</dbReference>
<accession>A0ABZ1IEJ5</accession>
<dbReference type="RefSeq" id="WP_326835318.1">
    <property type="nucleotide sequence ID" value="NZ_CP142149.1"/>
</dbReference>
<dbReference type="InterPro" id="IPR023631">
    <property type="entry name" value="Amidase_dom"/>
</dbReference>
<feature type="domain" description="Amidase" evidence="1">
    <location>
        <begin position="36"/>
        <end position="455"/>
    </location>
</feature>
<dbReference type="EMBL" id="CP142149">
    <property type="protein sequence ID" value="WSE32511.1"/>
    <property type="molecule type" value="Genomic_DNA"/>
</dbReference>